<reference evidence="1 2" key="1">
    <citation type="submission" date="2018-10" db="EMBL/GenBank/DDBJ databases">
        <authorList>
            <person name="Ekblom R."/>
            <person name="Jareborg N."/>
        </authorList>
    </citation>
    <scope>NUCLEOTIDE SEQUENCE [LARGE SCALE GENOMIC DNA]</scope>
    <source>
        <tissue evidence="1">Muscle</tissue>
    </source>
</reference>
<keyword evidence="2" id="KW-1185">Reference proteome</keyword>
<protein>
    <submittedName>
        <fullName evidence="1">Uncharacterized protein</fullName>
    </submittedName>
</protein>
<feature type="non-terminal residue" evidence="1">
    <location>
        <position position="66"/>
    </location>
</feature>
<proteinExistence type="predicted"/>
<evidence type="ECO:0000313" key="2">
    <source>
        <dbReference type="Proteomes" id="UP000269945"/>
    </source>
</evidence>
<evidence type="ECO:0000313" key="1">
    <source>
        <dbReference type="EMBL" id="VCW90971.1"/>
    </source>
</evidence>
<gene>
    <name evidence="1" type="ORF">BN2614_LOCUS5</name>
</gene>
<sequence length="66" mass="7207">MQESHGCPVFMGRLLPTQPLSPKPLCQKHPICVSLGDKRPSLPQAASACPHPLLKAPYPGILHRCR</sequence>
<comment type="caution">
    <text evidence="1">The sequence shown here is derived from an EMBL/GenBank/DDBJ whole genome shotgun (WGS) entry which is preliminary data.</text>
</comment>
<dbReference type="AlphaFoldDB" id="A0A9X9LTJ3"/>
<dbReference type="Proteomes" id="UP000269945">
    <property type="component" value="Unassembled WGS sequence"/>
</dbReference>
<name>A0A9X9LTJ3_GULGU</name>
<dbReference type="EMBL" id="CYRY02016668">
    <property type="protein sequence ID" value="VCW90971.1"/>
    <property type="molecule type" value="Genomic_DNA"/>
</dbReference>
<organism evidence="1 2">
    <name type="scientific">Gulo gulo</name>
    <name type="common">Wolverine</name>
    <name type="synonym">Gluton</name>
    <dbReference type="NCBI Taxonomy" id="48420"/>
    <lineage>
        <taxon>Eukaryota</taxon>
        <taxon>Metazoa</taxon>
        <taxon>Chordata</taxon>
        <taxon>Craniata</taxon>
        <taxon>Vertebrata</taxon>
        <taxon>Euteleostomi</taxon>
        <taxon>Mammalia</taxon>
        <taxon>Eutheria</taxon>
        <taxon>Laurasiatheria</taxon>
        <taxon>Carnivora</taxon>
        <taxon>Caniformia</taxon>
        <taxon>Musteloidea</taxon>
        <taxon>Mustelidae</taxon>
        <taxon>Guloninae</taxon>
        <taxon>Gulo</taxon>
    </lineage>
</organism>
<accession>A0A9X9LTJ3</accession>